<dbReference type="PROSITE" id="PS01228">
    <property type="entry name" value="COF_1"/>
    <property type="match status" value="1"/>
</dbReference>
<dbReference type="OrthoDB" id="9797743at2"/>
<dbReference type="Proteomes" id="UP000317982">
    <property type="component" value="Unassembled WGS sequence"/>
</dbReference>
<reference evidence="6 7" key="1">
    <citation type="submission" date="2019-07" db="EMBL/GenBank/DDBJ databases">
        <title>Cryptosporangium phraense sp. nov., isolated from plant litter.</title>
        <authorList>
            <person name="Suriyachadkun C."/>
        </authorList>
    </citation>
    <scope>NUCLEOTIDE SEQUENCE [LARGE SCALE GENOMIC DNA]</scope>
    <source>
        <strain evidence="6 7">A-T 5661</strain>
    </source>
</reference>
<dbReference type="SUPFAM" id="SSF56784">
    <property type="entry name" value="HAD-like"/>
    <property type="match status" value="1"/>
</dbReference>
<dbReference type="InterPro" id="IPR036412">
    <property type="entry name" value="HAD-like_sf"/>
</dbReference>
<evidence type="ECO:0000256" key="5">
    <source>
        <dbReference type="ARBA" id="ARBA00023277"/>
    </source>
</evidence>
<protein>
    <submittedName>
        <fullName evidence="6">HAD family phosphatase</fullName>
    </submittedName>
</protein>
<dbReference type="InParanoid" id="A0A545AU00"/>
<evidence type="ECO:0000256" key="2">
    <source>
        <dbReference type="ARBA" id="ARBA00006171"/>
    </source>
</evidence>
<dbReference type="Pfam" id="PF00702">
    <property type="entry name" value="Hydrolase"/>
    <property type="match status" value="1"/>
</dbReference>
<name>A0A545AU00_9ACTN</name>
<dbReference type="EMBL" id="VIRS01000007">
    <property type="protein sequence ID" value="TQS44820.1"/>
    <property type="molecule type" value="Genomic_DNA"/>
</dbReference>
<keyword evidence="3" id="KW-0479">Metal-binding</keyword>
<keyword evidence="7" id="KW-1185">Reference proteome</keyword>
<dbReference type="InterPro" id="IPR023198">
    <property type="entry name" value="PGP-like_dom2"/>
</dbReference>
<dbReference type="PANTHER" id="PTHR46193">
    <property type="entry name" value="6-PHOSPHOGLUCONATE PHOSPHATASE"/>
    <property type="match status" value="1"/>
</dbReference>
<evidence type="ECO:0000313" key="6">
    <source>
        <dbReference type="EMBL" id="TQS44820.1"/>
    </source>
</evidence>
<keyword evidence="4" id="KW-0460">Magnesium</keyword>
<sequence length="251" mass="26683">MGHLSDCLRQACESLWGVSHLPGSEESPQDDVALRAVLFDMDGTLVASDDVWDQAMAELAATHGAQLPPEFFVRSVGLATAEAMMIAQQVLGLPDDHLDRNLAWLQERALILLAEEPPPWFDGARELVRTVRAAGLLTGLVTSSGREHVEVAIAAPDRGRFDVIVCGDDVVTPKPHPEPYLRAARLLGVDPAECAVVEDSATGVASAVAAGCRVVVVAPVTDECINVDGIGQVDLDLLRSLHHGRPSPVQG</sequence>
<proteinExistence type="inferred from homology"/>
<dbReference type="SFLD" id="SFLDS00003">
    <property type="entry name" value="Haloacid_Dehalogenase"/>
    <property type="match status" value="1"/>
</dbReference>
<comment type="similarity">
    <text evidence="2">Belongs to the HAD-like hydrolase superfamily. CbbY/CbbZ/Gph/YieH family.</text>
</comment>
<dbReference type="InterPro" id="IPR051600">
    <property type="entry name" value="Beta-PGM-like"/>
</dbReference>
<dbReference type="GO" id="GO:0046872">
    <property type="term" value="F:metal ion binding"/>
    <property type="evidence" value="ECO:0007669"/>
    <property type="project" value="UniProtKB-KW"/>
</dbReference>
<dbReference type="InterPro" id="IPR023214">
    <property type="entry name" value="HAD_sf"/>
</dbReference>
<evidence type="ECO:0000256" key="3">
    <source>
        <dbReference type="ARBA" id="ARBA00022723"/>
    </source>
</evidence>
<dbReference type="CDD" id="cd07505">
    <property type="entry name" value="HAD_BPGM-like"/>
    <property type="match status" value="1"/>
</dbReference>
<dbReference type="PANTHER" id="PTHR46193:SF18">
    <property type="entry name" value="HEXITOL PHOSPHATASE B"/>
    <property type="match status" value="1"/>
</dbReference>
<evidence type="ECO:0000256" key="1">
    <source>
        <dbReference type="ARBA" id="ARBA00001946"/>
    </source>
</evidence>
<keyword evidence="5" id="KW-0119">Carbohydrate metabolism</keyword>
<dbReference type="GO" id="GO:0003824">
    <property type="term" value="F:catalytic activity"/>
    <property type="evidence" value="ECO:0007669"/>
    <property type="project" value="UniProtKB-ARBA"/>
</dbReference>
<evidence type="ECO:0000313" key="7">
    <source>
        <dbReference type="Proteomes" id="UP000317982"/>
    </source>
</evidence>
<comment type="cofactor">
    <cofactor evidence="1">
        <name>Mg(2+)</name>
        <dbReference type="ChEBI" id="CHEBI:18420"/>
    </cofactor>
</comment>
<comment type="caution">
    <text evidence="6">The sequence shown here is derived from an EMBL/GenBank/DDBJ whole genome shotgun (WGS) entry which is preliminary data.</text>
</comment>
<dbReference type="Gene3D" id="1.10.150.240">
    <property type="entry name" value="Putative phosphatase, domain 2"/>
    <property type="match status" value="1"/>
</dbReference>
<accession>A0A545AU00</accession>
<organism evidence="6 7">
    <name type="scientific">Cryptosporangium phraense</name>
    <dbReference type="NCBI Taxonomy" id="2593070"/>
    <lineage>
        <taxon>Bacteria</taxon>
        <taxon>Bacillati</taxon>
        <taxon>Actinomycetota</taxon>
        <taxon>Actinomycetes</taxon>
        <taxon>Cryptosporangiales</taxon>
        <taxon>Cryptosporangiaceae</taxon>
        <taxon>Cryptosporangium</taxon>
    </lineage>
</organism>
<dbReference type="SFLD" id="SFLDG01129">
    <property type="entry name" value="C1.5:_HAD__Beta-PGM__Phosphata"/>
    <property type="match status" value="1"/>
</dbReference>
<dbReference type="PRINTS" id="PR00413">
    <property type="entry name" value="HADHALOGNASE"/>
</dbReference>
<dbReference type="AlphaFoldDB" id="A0A545AU00"/>
<gene>
    <name evidence="6" type="ORF">FL583_12760</name>
</gene>
<dbReference type="InterPro" id="IPR006439">
    <property type="entry name" value="HAD-SF_hydro_IA"/>
</dbReference>
<dbReference type="Gene3D" id="3.40.50.1000">
    <property type="entry name" value="HAD superfamily/HAD-like"/>
    <property type="match status" value="1"/>
</dbReference>
<evidence type="ECO:0000256" key="4">
    <source>
        <dbReference type="ARBA" id="ARBA00022842"/>
    </source>
</evidence>
<dbReference type="NCBIfam" id="TIGR01509">
    <property type="entry name" value="HAD-SF-IA-v3"/>
    <property type="match status" value="1"/>
</dbReference>